<keyword evidence="5" id="KW-0408">Iron</keyword>
<dbReference type="Proteomes" id="UP000193866">
    <property type="component" value="Unassembled WGS sequence"/>
</dbReference>
<dbReference type="Gene3D" id="2.102.10.10">
    <property type="entry name" value="Rieske [2Fe-2S] iron-sulphur domain"/>
    <property type="match status" value="1"/>
</dbReference>
<dbReference type="Pfam" id="PF00355">
    <property type="entry name" value="Rieske"/>
    <property type="match status" value="1"/>
</dbReference>
<dbReference type="OrthoDB" id="5243643at2"/>
<keyword evidence="3" id="KW-0479">Metal-binding</keyword>
<proteinExistence type="predicted"/>
<feature type="region of interest" description="Disordered" evidence="7">
    <location>
        <begin position="1"/>
        <end position="33"/>
    </location>
</feature>
<accession>A0A1X1YRU6</accession>
<dbReference type="Gene3D" id="3.90.380.10">
    <property type="entry name" value="Naphthalene 1,2-dioxygenase Alpha Subunit, Chain A, domain 1"/>
    <property type="match status" value="1"/>
</dbReference>
<dbReference type="GO" id="GO:0051537">
    <property type="term" value="F:2 iron, 2 sulfur cluster binding"/>
    <property type="evidence" value="ECO:0007669"/>
    <property type="project" value="UniProtKB-KW"/>
</dbReference>
<evidence type="ECO:0000256" key="2">
    <source>
        <dbReference type="ARBA" id="ARBA00022714"/>
    </source>
</evidence>
<dbReference type="EMBL" id="LQPG01000007">
    <property type="protein sequence ID" value="ORW13765.1"/>
    <property type="molecule type" value="Genomic_DNA"/>
</dbReference>
<evidence type="ECO:0000313" key="10">
    <source>
        <dbReference type="Proteomes" id="UP000193866"/>
    </source>
</evidence>
<dbReference type="InterPro" id="IPR001663">
    <property type="entry name" value="Rng_hydr_dOase-A"/>
</dbReference>
<reference evidence="9 10" key="1">
    <citation type="submission" date="2016-01" db="EMBL/GenBank/DDBJ databases">
        <title>The new phylogeny of the genus Mycobacterium.</title>
        <authorList>
            <person name="Tarcisio F."/>
            <person name="Conor M."/>
            <person name="Antonella G."/>
            <person name="Elisabetta G."/>
            <person name="Giulia F.S."/>
            <person name="Sara T."/>
            <person name="Anna F."/>
            <person name="Clotilde B."/>
            <person name="Roberto B."/>
            <person name="Veronica D.S."/>
            <person name="Fabio R."/>
            <person name="Monica P."/>
            <person name="Olivier J."/>
            <person name="Enrico T."/>
            <person name="Nicola S."/>
        </authorList>
    </citation>
    <scope>NUCLEOTIDE SEQUENCE [LARGE SCALE GENOMIC DNA]</scope>
    <source>
        <strain evidence="9 10">DSM 45394</strain>
    </source>
</reference>
<evidence type="ECO:0000259" key="8">
    <source>
        <dbReference type="PROSITE" id="PS51296"/>
    </source>
</evidence>
<dbReference type="STRING" id="1108812.AWC16_03065"/>
<dbReference type="SUPFAM" id="SSF50022">
    <property type="entry name" value="ISP domain"/>
    <property type="match status" value="1"/>
</dbReference>
<dbReference type="PROSITE" id="PS51296">
    <property type="entry name" value="RIESKE"/>
    <property type="match status" value="1"/>
</dbReference>
<evidence type="ECO:0000256" key="3">
    <source>
        <dbReference type="ARBA" id="ARBA00022723"/>
    </source>
</evidence>
<organism evidence="9 10">
    <name type="scientific">Mycolicibacter longobardus</name>
    <dbReference type="NCBI Taxonomy" id="1108812"/>
    <lineage>
        <taxon>Bacteria</taxon>
        <taxon>Bacillati</taxon>
        <taxon>Actinomycetota</taxon>
        <taxon>Actinomycetes</taxon>
        <taxon>Mycobacteriales</taxon>
        <taxon>Mycobacteriaceae</taxon>
        <taxon>Mycolicibacter</taxon>
    </lineage>
</organism>
<dbReference type="GO" id="GO:0016705">
    <property type="term" value="F:oxidoreductase activity, acting on paired donors, with incorporation or reduction of molecular oxygen"/>
    <property type="evidence" value="ECO:0007669"/>
    <property type="project" value="UniProtKB-ARBA"/>
</dbReference>
<dbReference type="GO" id="GO:0005506">
    <property type="term" value="F:iron ion binding"/>
    <property type="evidence" value="ECO:0007669"/>
    <property type="project" value="InterPro"/>
</dbReference>
<dbReference type="PANTHER" id="PTHR43756:SF5">
    <property type="entry name" value="CHOLINE MONOOXYGENASE, CHLOROPLASTIC"/>
    <property type="match status" value="1"/>
</dbReference>
<protein>
    <submittedName>
        <fullName evidence="9">(2Fe-2S)-binding protein</fullName>
    </submittedName>
</protein>
<dbReference type="CDD" id="cd03469">
    <property type="entry name" value="Rieske_RO_Alpha_N"/>
    <property type="match status" value="1"/>
</dbReference>
<evidence type="ECO:0000256" key="4">
    <source>
        <dbReference type="ARBA" id="ARBA00023002"/>
    </source>
</evidence>
<dbReference type="InterPro" id="IPR017941">
    <property type="entry name" value="Rieske_2Fe-2S"/>
</dbReference>
<keyword evidence="6" id="KW-0411">Iron-sulfur</keyword>
<dbReference type="SUPFAM" id="SSF55961">
    <property type="entry name" value="Bet v1-like"/>
    <property type="match status" value="1"/>
</dbReference>
<evidence type="ECO:0000256" key="1">
    <source>
        <dbReference type="ARBA" id="ARBA00001962"/>
    </source>
</evidence>
<comment type="cofactor">
    <cofactor evidence="1">
        <name>Fe cation</name>
        <dbReference type="ChEBI" id="CHEBI:24875"/>
    </cofactor>
</comment>
<evidence type="ECO:0000313" key="9">
    <source>
        <dbReference type="EMBL" id="ORW13765.1"/>
    </source>
</evidence>
<dbReference type="PRINTS" id="PR00090">
    <property type="entry name" value="RNGDIOXGNASE"/>
</dbReference>
<dbReference type="InterPro" id="IPR015879">
    <property type="entry name" value="Ring_hydroxy_dOase_asu_C_dom"/>
</dbReference>
<keyword evidence="4" id="KW-0560">Oxidoreductase</keyword>
<gene>
    <name evidence="9" type="ORF">AWC16_03065</name>
</gene>
<evidence type="ECO:0000256" key="5">
    <source>
        <dbReference type="ARBA" id="ARBA00023004"/>
    </source>
</evidence>
<dbReference type="CDD" id="cd08882">
    <property type="entry name" value="RHO_alpha_C_MupW-like"/>
    <property type="match status" value="1"/>
</dbReference>
<dbReference type="Pfam" id="PF00848">
    <property type="entry name" value="Ring_hydroxyl_A"/>
    <property type="match status" value="1"/>
</dbReference>
<sequence length="468" mass="52084">MSDTGVQRPSDPGEARSPGPTVQELLATDTREVPKPLLEESYEFLGSADIDKERYISGEFHRLEVEKLWKRVWQMACREEDIPEPGDYVVYDVADMSLIVVRTASGQIKAYHNACLHRGRRLCDDSGSVNQLRCAFHGFTWSLDGALTDVPCRWDFPHIDDQKFGLPEALTATWAGFVFVNPDRDAVPLADFIGEVDRHLEPFGLQDRFKAVHVVKVLDCNWKVALEAFIESYHVIATHPQLLEYLGDCNTQYDIYRRNDGLPGFNRMITAQAISSPHLGEPLEPQDVLEAMFRDFYPEGVGSIEVPDGQEARPVVAEAMRAQLVAATGADVSQVSDSEILDAIEYFVFPNMAPWAGVGAPLTYRFRPYGNDPDHCVFDVMMLIPLPAGAPKPKAAPPHVLGPDEDFHAAPELGGLCAVLNQDLTNLGWVQRGLKSMTKPGVTLANYQESRIRQFHQDLDAYLGSDAT</sequence>
<feature type="domain" description="Rieske" evidence="8">
    <location>
        <begin position="73"/>
        <end position="180"/>
    </location>
</feature>
<dbReference type="AlphaFoldDB" id="A0A1X1YRU6"/>
<dbReference type="PANTHER" id="PTHR43756">
    <property type="entry name" value="CHOLINE MONOOXYGENASE, CHLOROPLASTIC"/>
    <property type="match status" value="1"/>
</dbReference>
<evidence type="ECO:0000256" key="6">
    <source>
        <dbReference type="ARBA" id="ARBA00023014"/>
    </source>
</evidence>
<keyword evidence="10" id="KW-1185">Reference proteome</keyword>
<dbReference type="RefSeq" id="WP_085263062.1">
    <property type="nucleotide sequence ID" value="NZ_JACKVG010000012.1"/>
</dbReference>
<keyword evidence="2" id="KW-0001">2Fe-2S</keyword>
<evidence type="ECO:0000256" key="7">
    <source>
        <dbReference type="SAM" id="MobiDB-lite"/>
    </source>
</evidence>
<name>A0A1X1YRU6_9MYCO</name>
<comment type="caution">
    <text evidence="9">The sequence shown here is derived from an EMBL/GenBank/DDBJ whole genome shotgun (WGS) entry which is preliminary data.</text>
</comment>
<dbReference type="InterPro" id="IPR036922">
    <property type="entry name" value="Rieske_2Fe-2S_sf"/>
</dbReference>
<dbReference type="GO" id="GO:0004497">
    <property type="term" value="F:monooxygenase activity"/>
    <property type="evidence" value="ECO:0007669"/>
    <property type="project" value="UniProtKB-ARBA"/>
</dbReference>